<dbReference type="SMART" id="SM00336">
    <property type="entry name" value="BBOX"/>
    <property type="match status" value="2"/>
</dbReference>
<dbReference type="OrthoDB" id="295536at2759"/>
<name>A0A1S0TN44_LOALO</name>
<dbReference type="GO" id="GO:0008270">
    <property type="term" value="F:zinc ion binding"/>
    <property type="evidence" value="ECO:0007669"/>
    <property type="project" value="UniProtKB-KW"/>
</dbReference>
<dbReference type="Gene3D" id="4.10.830.40">
    <property type="match status" value="1"/>
</dbReference>
<dbReference type="InParanoid" id="A0A1S0TN44"/>
<dbReference type="OMA" id="CEMEPPR"/>
<keyword evidence="1" id="KW-0479">Metal-binding</keyword>
<dbReference type="RefSeq" id="XP_003146950.1">
    <property type="nucleotide sequence ID" value="XM_003146902.1"/>
</dbReference>
<gene>
    <name evidence="3" type="ORF">LOAG_11381</name>
</gene>
<evidence type="ECO:0000259" key="2">
    <source>
        <dbReference type="PROSITE" id="PS50119"/>
    </source>
</evidence>
<sequence>MIEIFITIPVFIVEEDKIVRLIIALPFIGGKIADKIHMSLLHYCLAAVKSYYHCCIILFIGGKTPHVIVALLFSGEPILLNCAHSYCRRCVVQCQQPVCHNTPTTSLPHSHGSTISGTAPFTHLHNTTPLSLPSSSGASDTISLCISDQDIESDKLSVISETDSGVVVSGRNSRPPSLIGSAVTHPFPSGCFGGHRLPSILTPSTSGWIVTCKACHKPTIFPDEQTVMLMPINNALVNVIKRYHSGNLLVRDKSGSSEQIYNCQLCDTEEPAIANVFCEQCDIYYCQSCQNSLHPARGPLASHKLVPPSARRPYRTTIGLPKDSKCFNHPCESLSMYCMICRLAVCCQCLQETKHSSHDVQSLEKICKTQKVWLNFTKKEKSFVI</sequence>
<dbReference type="InterPro" id="IPR050617">
    <property type="entry name" value="E3_ligase_FN3/SPRY"/>
</dbReference>
<dbReference type="CTD" id="9948835"/>
<dbReference type="PROSITE" id="PS50119">
    <property type="entry name" value="ZF_BBOX"/>
    <property type="match status" value="2"/>
</dbReference>
<protein>
    <submittedName>
        <fullName evidence="3">B-box zinc finger family protein</fullName>
    </submittedName>
</protein>
<dbReference type="PANTHER" id="PTHR24099">
    <property type="entry name" value="E3 UBIQUITIN-PROTEIN LIGASE TRIM36-RELATED"/>
    <property type="match status" value="1"/>
</dbReference>
<keyword evidence="1" id="KW-0862">Zinc</keyword>
<evidence type="ECO:0000256" key="1">
    <source>
        <dbReference type="PROSITE-ProRule" id="PRU00024"/>
    </source>
</evidence>
<dbReference type="Pfam" id="PF22586">
    <property type="entry name" value="ANCHR-like_BBOX"/>
    <property type="match status" value="1"/>
</dbReference>
<dbReference type="PANTHER" id="PTHR24099:SF15">
    <property type="entry name" value="E3 UBIQUITIN-PROTEIN LIGASE TRIM9"/>
    <property type="match status" value="1"/>
</dbReference>
<feature type="domain" description="B box-type" evidence="2">
    <location>
        <begin position="261"/>
        <end position="308"/>
    </location>
</feature>
<dbReference type="CDD" id="cd19764">
    <property type="entry name" value="Bbox2_TRIM9-like"/>
    <property type="match status" value="1"/>
</dbReference>
<dbReference type="EMBL" id="JH712591">
    <property type="protein sequence ID" value="EFO17120.1"/>
    <property type="molecule type" value="Genomic_DNA"/>
</dbReference>
<dbReference type="AlphaFoldDB" id="A0A1S0TN44"/>
<dbReference type="GeneID" id="9948835"/>
<feature type="domain" description="B box-type" evidence="2">
    <location>
        <begin position="321"/>
        <end position="363"/>
    </location>
</feature>
<accession>A0A1S0TN44</accession>
<dbReference type="CDD" id="cd19803">
    <property type="entry name" value="Bbox1_TRIM9-like_C-I"/>
    <property type="match status" value="1"/>
</dbReference>
<proteinExistence type="predicted"/>
<dbReference type="KEGG" id="loa:LOAG_11381"/>
<dbReference type="Gene3D" id="3.30.160.60">
    <property type="entry name" value="Classic Zinc Finger"/>
    <property type="match status" value="1"/>
</dbReference>
<keyword evidence="1" id="KW-0863">Zinc-finger</keyword>
<dbReference type="GO" id="GO:0007411">
    <property type="term" value="P:axon guidance"/>
    <property type="evidence" value="ECO:0007669"/>
    <property type="project" value="TreeGrafter"/>
</dbReference>
<evidence type="ECO:0000313" key="3">
    <source>
        <dbReference type="EMBL" id="EFO17120.1"/>
    </source>
</evidence>
<dbReference type="SUPFAM" id="SSF57845">
    <property type="entry name" value="B-box zinc-binding domain"/>
    <property type="match status" value="1"/>
</dbReference>
<dbReference type="InterPro" id="IPR000315">
    <property type="entry name" value="Znf_B-box"/>
</dbReference>
<dbReference type="GO" id="GO:0043005">
    <property type="term" value="C:neuron projection"/>
    <property type="evidence" value="ECO:0007669"/>
    <property type="project" value="TreeGrafter"/>
</dbReference>
<organism evidence="3">
    <name type="scientific">Loa loa</name>
    <name type="common">Eye worm</name>
    <name type="synonym">Filaria loa</name>
    <dbReference type="NCBI Taxonomy" id="7209"/>
    <lineage>
        <taxon>Eukaryota</taxon>
        <taxon>Metazoa</taxon>
        <taxon>Ecdysozoa</taxon>
        <taxon>Nematoda</taxon>
        <taxon>Chromadorea</taxon>
        <taxon>Rhabditida</taxon>
        <taxon>Spirurina</taxon>
        <taxon>Spiruromorpha</taxon>
        <taxon>Filarioidea</taxon>
        <taxon>Onchocercidae</taxon>
        <taxon>Loa</taxon>
    </lineage>
</organism>
<reference evidence="3" key="1">
    <citation type="submission" date="2012-04" db="EMBL/GenBank/DDBJ databases">
        <title>The Genome Sequence of Loa loa.</title>
        <authorList>
            <consortium name="The Broad Institute Genome Sequencing Platform"/>
            <consortium name="Broad Institute Genome Sequencing Center for Infectious Disease"/>
            <person name="Nutman T.B."/>
            <person name="Fink D.L."/>
            <person name="Russ C."/>
            <person name="Young S."/>
            <person name="Zeng Q."/>
            <person name="Gargeya S."/>
            <person name="Alvarado L."/>
            <person name="Berlin A."/>
            <person name="Chapman S.B."/>
            <person name="Chen Z."/>
            <person name="Freedman E."/>
            <person name="Gellesch M."/>
            <person name="Goldberg J."/>
            <person name="Griggs A."/>
            <person name="Gujja S."/>
            <person name="Heilman E.R."/>
            <person name="Heiman D."/>
            <person name="Howarth C."/>
            <person name="Mehta T."/>
            <person name="Neiman D."/>
            <person name="Pearson M."/>
            <person name="Roberts A."/>
            <person name="Saif S."/>
            <person name="Shea T."/>
            <person name="Shenoy N."/>
            <person name="Sisk P."/>
            <person name="Stolte C."/>
            <person name="Sykes S."/>
            <person name="White J."/>
            <person name="Yandava C."/>
            <person name="Haas B."/>
            <person name="Henn M.R."/>
            <person name="Nusbaum C."/>
            <person name="Birren B."/>
        </authorList>
    </citation>
    <scope>NUCLEOTIDE SEQUENCE [LARGE SCALE GENOMIC DNA]</scope>
</reference>
<dbReference type="Pfam" id="PF00643">
    <property type="entry name" value="zf-B_box"/>
    <property type="match status" value="1"/>
</dbReference>